<dbReference type="Proteomes" id="UP001499878">
    <property type="component" value="Unassembled WGS sequence"/>
</dbReference>
<reference evidence="2" key="1">
    <citation type="journal article" date="2019" name="Int. J. Syst. Evol. Microbiol.">
        <title>The Global Catalogue of Microorganisms (GCM) 10K type strain sequencing project: providing services to taxonomists for standard genome sequencing and annotation.</title>
        <authorList>
            <consortium name="The Broad Institute Genomics Platform"/>
            <consortium name="The Broad Institute Genome Sequencing Center for Infectious Disease"/>
            <person name="Wu L."/>
            <person name="Ma J."/>
        </authorList>
    </citation>
    <scope>NUCLEOTIDE SEQUENCE [LARGE SCALE GENOMIC DNA]</scope>
    <source>
        <strain evidence="2">JCM 18306</strain>
    </source>
</reference>
<sequence length="201" mass="21970">MWDDERDGRREHEGLARALDESGATDGRIWNGRAWQEWDSWSETGSVTFPLRAGGPAALRAECQCAWYGPARPLDADPAVTAAAVKTDWEQHIATVTIAVPPRDVEEEMTDLLLRLYALAQERPLAALGALRDLEGKIEPQRVIAVGRARHHGESWQKVAAALGVARQSAWEKYQFAGTGADVDAAYKKAGPPTAGRSTRT</sequence>
<dbReference type="EMBL" id="BAABJR010000028">
    <property type="protein sequence ID" value="GAA5216828.1"/>
    <property type="molecule type" value="Genomic_DNA"/>
</dbReference>
<keyword evidence="2" id="KW-1185">Reference proteome</keyword>
<accession>A0ABP9TG57</accession>
<name>A0ABP9TG57_9ACTN</name>
<protein>
    <submittedName>
        <fullName evidence="1">Uncharacterized protein</fullName>
    </submittedName>
</protein>
<evidence type="ECO:0000313" key="1">
    <source>
        <dbReference type="EMBL" id="GAA5216828.1"/>
    </source>
</evidence>
<organism evidence="1 2">
    <name type="scientific">Streptomyces thinghirensis</name>
    <dbReference type="NCBI Taxonomy" id="551547"/>
    <lineage>
        <taxon>Bacteria</taxon>
        <taxon>Bacillati</taxon>
        <taxon>Actinomycetota</taxon>
        <taxon>Actinomycetes</taxon>
        <taxon>Kitasatosporales</taxon>
        <taxon>Streptomycetaceae</taxon>
        <taxon>Streptomyces</taxon>
    </lineage>
</organism>
<evidence type="ECO:0000313" key="2">
    <source>
        <dbReference type="Proteomes" id="UP001499878"/>
    </source>
</evidence>
<comment type="caution">
    <text evidence="1">The sequence shown here is derived from an EMBL/GenBank/DDBJ whole genome shotgun (WGS) entry which is preliminary data.</text>
</comment>
<gene>
    <name evidence="1" type="ORF">GCM10023323_71420</name>
</gene>
<proteinExistence type="predicted"/>
<dbReference type="RefSeq" id="WP_345637749.1">
    <property type="nucleotide sequence ID" value="NZ_BAABJR010000028.1"/>
</dbReference>